<dbReference type="EMBL" id="WUQX01000001">
    <property type="protein sequence ID" value="MXP75301.1"/>
    <property type="molecule type" value="Genomic_DNA"/>
</dbReference>
<evidence type="ECO:0000256" key="4">
    <source>
        <dbReference type="ARBA" id="ARBA00022917"/>
    </source>
</evidence>
<dbReference type="InterPro" id="IPR018101">
    <property type="entry name" value="Transl_elong_Ts_CS"/>
</dbReference>
<evidence type="ECO:0000256" key="6">
    <source>
        <dbReference type="HAMAP-Rule" id="MF_00050"/>
    </source>
</evidence>
<dbReference type="PANTHER" id="PTHR11741:SF0">
    <property type="entry name" value="ELONGATION FACTOR TS, MITOCHONDRIAL"/>
    <property type="match status" value="1"/>
</dbReference>
<dbReference type="GO" id="GO:0005737">
    <property type="term" value="C:cytoplasm"/>
    <property type="evidence" value="ECO:0007669"/>
    <property type="project" value="UniProtKB-SubCell"/>
</dbReference>
<dbReference type="PROSITE" id="PS01127">
    <property type="entry name" value="EF_TS_2"/>
    <property type="match status" value="1"/>
</dbReference>
<accession>A0A7X3MF65</accession>
<dbReference type="Proteomes" id="UP000460412">
    <property type="component" value="Unassembled WGS sequence"/>
</dbReference>
<sequence length="316" mass="34704">MEEIDMAITASMVKELREMTGAGMMDCKKALNETNGDMDAAVEYLRKNGQAKAEKKAGRIAAEGIVATTIKGDDKVAAIVEVNAETDFVAKNEVFQTYVKEVVEQLADSNAADVEGFKAEPWALDTSMTVQDKLAAMIAKIGENMNIRRFEKVVAENGIVVSYIHAGGKIGVLVEAETECNSDAVKEALKNVAMQIAALNPKYVSTDDVPEEYKEHEKEILIAQAKNDPKNANKPENIIEKMITGRLNKELKEVCLLEQEYVKAENKETVAKYLEAVSKEAGSAVTLKRFVRFETGEGLEKKNEDFAAEVAAQMNQ</sequence>
<comment type="function">
    <text evidence="5 6 7">Associates with the EF-Tu.GDP complex and induces the exchange of GDP to GTP. It remains bound to the aminoacyl-tRNA.EF-Tu.GTP complex up to the GTP hydrolysis stage on the ribosome.</text>
</comment>
<dbReference type="SUPFAM" id="SSF54713">
    <property type="entry name" value="Elongation factor Ts (EF-Ts), dimerisation domain"/>
    <property type="match status" value="2"/>
</dbReference>
<dbReference type="InterPro" id="IPR014039">
    <property type="entry name" value="Transl_elong_EFTs/EF1B_dimer"/>
</dbReference>
<evidence type="ECO:0000313" key="11">
    <source>
        <dbReference type="Proteomes" id="UP000460412"/>
    </source>
</evidence>
<evidence type="ECO:0000256" key="8">
    <source>
        <dbReference type="RuleBase" id="RU000643"/>
    </source>
</evidence>
<comment type="similarity">
    <text evidence="1 6 7">Belongs to the EF-Ts family.</text>
</comment>
<dbReference type="Gene3D" id="3.30.479.20">
    <property type="entry name" value="Elongation factor Ts, dimerisation domain"/>
    <property type="match status" value="2"/>
</dbReference>
<dbReference type="PANTHER" id="PTHR11741">
    <property type="entry name" value="ELONGATION FACTOR TS"/>
    <property type="match status" value="1"/>
</dbReference>
<comment type="caution">
    <text evidence="10">The sequence shown here is derived from an EMBL/GenBank/DDBJ whole genome shotgun (WGS) entry which is preliminary data.</text>
</comment>
<dbReference type="FunFam" id="1.10.286.20:FF:000001">
    <property type="entry name" value="Elongation factor Ts"/>
    <property type="match status" value="1"/>
</dbReference>
<evidence type="ECO:0000256" key="5">
    <source>
        <dbReference type="ARBA" id="ARBA00025453"/>
    </source>
</evidence>
<feature type="domain" description="Translation elongation factor EFTs/EF1B dimerisation" evidence="9">
    <location>
        <begin position="77"/>
        <end position="297"/>
    </location>
</feature>
<organism evidence="10 11">
    <name type="scientific">Sporofaciens musculi</name>
    <dbReference type="NCBI Taxonomy" id="2681861"/>
    <lineage>
        <taxon>Bacteria</taxon>
        <taxon>Bacillati</taxon>
        <taxon>Bacillota</taxon>
        <taxon>Clostridia</taxon>
        <taxon>Lachnospirales</taxon>
        <taxon>Lachnospiraceae</taxon>
        <taxon>Sporofaciens</taxon>
    </lineage>
</organism>
<dbReference type="InterPro" id="IPR036402">
    <property type="entry name" value="EF-Ts_dimer_sf"/>
</dbReference>
<name>A0A7X3MF65_9FIRM</name>
<dbReference type="Gene3D" id="1.10.8.10">
    <property type="entry name" value="DNA helicase RuvA subunit, C-terminal domain"/>
    <property type="match status" value="1"/>
</dbReference>
<evidence type="ECO:0000313" key="10">
    <source>
        <dbReference type="EMBL" id="MXP75301.1"/>
    </source>
</evidence>
<keyword evidence="3 6" id="KW-0251">Elongation factor</keyword>
<dbReference type="CDD" id="cd14275">
    <property type="entry name" value="UBA_EF-Ts"/>
    <property type="match status" value="1"/>
</dbReference>
<feature type="region of interest" description="Involved in Mg(2+) ion dislocation from EF-Tu" evidence="6">
    <location>
        <begin position="86"/>
        <end position="89"/>
    </location>
</feature>
<keyword evidence="4 6" id="KW-0648">Protein biosynthesis</keyword>
<dbReference type="PROSITE" id="PS01126">
    <property type="entry name" value="EF_TS_1"/>
    <property type="match status" value="1"/>
</dbReference>
<dbReference type="HAMAP" id="MF_00050">
    <property type="entry name" value="EF_Ts"/>
    <property type="match status" value="1"/>
</dbReference>
<dbReference type="NCBIfam" id="TIGR00116">
    <property type="entry name" value="tsf"/>
    <property type="match status" value="1"/>
</dbReference>
<evidence type="ECO:0000259" key="9">
    <source>
        <dbReference type="Pfam" id="PF00889"/>
    </source>
</evidence>
<dbReference type="Pfam" id="PF00889">
    <property type="entry name" value="EF_TS"/>
    <property type="match status" value="1"/>
</dbReference>
<gene>
    <name evidence="6" type="primary">tsf</name>
    <name evidence="10" type="ORF">GN277_07865</name>
</gene>
<keyword evidence="6" id="KW-0963">Cytoplasm</keyword>
<protein>
    <recommendedName>
        <fullName evidence="2 6">Elongation factor Ts</fullName>
        <shortName evidence="6">EF-Ts</shortName>
    </recommendedName>
</protein>
<dbReference type="FunFam" id="1.10.8.10:FF:000001">
    <property type="entry name" value="Elongation factor Ts"/>
    <property type="match status" value="1"/>
</dbReference>
<dbReference type="InterPro" id="IPR009060">
    <property type="entry name" value="UBA-like_sf"/>
</dbReference>
<evidence type="ECO:0000256" key="3">
    <source>
        <dbReference type="ARBA" id="ARBA00022768"/>
    </source>
</evidence>
<proteinExistence type="inferred from homology"/>
<dbReference type="Gene3D" id="1.10.286.20">
    <property type="match status" value="1"/>
</dbReference>
<reference evidence="10 11" key="1">
    <citation type="submission" date="2019-12" db="EMBL/GenBank/DDBJ databases">
        <title>Sporaefaciens musculi gen. nov., sp. nov., a novel bacterium isolated from the caecum of an obese mouse.</title>
        <authorList>
            <person name="Rasmussen T.S."/>
            <person name="Streidl T."/>
            <person name="Hitch T.C.A."/>
            <person name="Wortmann E."/>
            <person name="Deptula P."/>
            <person name="Hansen M."/>
            <person name="Nielsen D.S."/>
            <person name="Clavel T."/>
            <person name="Vogensen F.K."/>
        </authorList>
    </citation>
    <scope>NUCLEOTIDE SEQUENCE [LARGE SCALE GENOMIC DNA]</scope>
    <source>
        <strain evidence="10 11">WCA-9-b2</strain>
    </source>
</reference>
<keyword evidence="11" id="KW-1185">Reference proteome</keyword>
<comment type="subcellular location">
    <subcellularLocation>
        <location evidence="6 8">Cytoplasm</location>
    </subcellularLocation>
</comment>
<evidence type="ECO:0000256" key="2">
    <source>
        <dbReference type="ARBA" id="ARBA00016956"/>
    </source>
</evidence>
<dbReference type="AlphaFoldDB" id="A0A7X3MF65"/>
<dbReference type="SUPFAM" id="SSF46934">
    <property type="entry name" value="UBA-like"/>
    <property type="match status" value="1"/>
</dbReference>
<evidence type="ECO:0000256" key="1">
    <source>
        <dbReference type="ARBA" id="ARBA00005532"/>
    </source>
</evidence>
<dbReference type="GO" id="GO:0003746">
    <property type="term" value="F:translation elongation factor activity"/>
    <property type="evidence" value="ECO:0007669"/>
    <property type="project" value="UniProtKB-UniRule"/>
</dbReference>
<dbReference type="InterPro" id="IPR001816">
    <property type="entry name" value="Transl_elong_EFTs/EF1B"/>
</dbReference>
<evidence type="ECO:0000256" key="7">
    <source>
        <dbReference type="RuleBase" id="RU000642"/>
    </source>
</evidence>